<dbReference type="Gene3D" id="3.80.20.20">
    <property type="entry name" value="Receptor L-domain"/>
    <property type="match status" value="2"/>
</dbReference>
<protein>
    <recommendedName>
        <fullName evidence="1">Receptor L-domain domain-containing protein</fullName>
    </recommendedName>
</protein>
<keyword evidence="3" id="KW-1185">Reference proteome</keyword>
<feature type="domain" description="Receptor L-domain" evidence="1">
    <location>
        <begin position="118"/>
        <end position="229"/>
    </location>
</feature>
<dbReference type="HOGENOM" id="CLU_028064_2_0_1"/>
<evidence type="ECO:0000313" key="2">
    <source>
        <dbReference type="EMBL" id="EFO88510.1"/>
    </source>
</evidence>
<dbReference type="InterPro" id="IPR053079">
    <property type="entry name" value="SPS2_domain"/>
</dbReference>
<dbReference type="STRING" id="31234.E3N7D1"/>
<proteinExistence type="predicted"/>
<reference evidence="2" key="1">
    <citation type="submission" date="2007-07" db="EMBL/GenBank/DDBJ databases">
        <title>PCAP assembly of the Caenorhabditis remanei genome.</title>
        <authorList>
            <consortium name="The Caenorhabditis remanei Sequencing Consortium"/>
            <person name="Wilson R.K."/>
        </authorList>
    </citation>
    <scope>NUCLEOTIDE SEQUENCE [LARGE SCALE GENOMIC DNA]</scope>
    <source>
        <strain evidence="2">PB4641</strain>
    </source>
</reference>
<dbReference type="OrthoDB" id="10438044at2759"/>
<name>E3N7D1_CAERE</name>
<dbReference type="InParanoid" id="E3N7D1"/>
<evidence type="ECO:0000313" key="3">
    <source>
        <dbReference type="Proteomes" id="UP000008281"/>
    </source>
</evidence>
<dbReference type="AlphaFoldDB" id="E3N7D1"/>
<dbReference type="PANTHER" id="PTHR21662:SF59">
    <property type="entry name" value="RECEPTOR PROTEIN-TYROSINE KINASE"/>
    <property type="match status" value="1"/>
</dbReference>
<accession>E3N7D1</accession>
<evidence type="ECO:0000259" key="1">
    <source>
        <dbReference type="Pfam" id="PF01030"/>
    </source>
</evidence>
<dbReference type="PANTHER" id="PTHR21662">
    <property type="entry name" value="RECEPTOR PROTEIN-TYROSINE KINASE"/>
    <property type="match status" value="1"/>
</dbReference>
<dbReference type="Pfam" id="PF01030">
    <property type="entry name" value="Recep_L_domain"/>
    <property type="match status" value="2"/>
</dbReference>
<gene>
    <name evidence="2" type="ORF">CRE_13025</name>
</gene>
<feature type="domain" description="Receptor L-domain" evidence="1">
    <location>
        <begin position="270"/>
        <end position="371"/>
    </location>
</feature>
<sequence>MHFQSVGNQFSNCEILPEMLGNLSEIQLTKLFEQMHTLFGGINIIDSEQKTLSIFNIDNEYGEFNFFCETYGFFIRDNIRLANLDALFYFYMWGDDDYNECCRGDDLFTSSLDSYKTCEFLFGGLHFSSTPDSSILSALSRIRTVKGRFIIENTDLKDLSFFGIFYRFEIKNVGLKDEAFINIRNNTKMTGLGMNSFRSNGEFQYDWENNRLVNLENLHPDFCLTIHEIEVFLKYNVFFVNIHAKYCKEIEYFEILKVCTFNNMSSLDGDCDYVLGDLNIGSEDEKYVIKLGRVTHIFGSLKIKNTTFKDLSFLSGLKYIASLDESLPAIQLISNKELRKASLPSVENIITRRKQFVLIEDNHPKLFNSSQFYKMFNPTFEARSKYLSAKYHL</sequence>
<dbReference type="eggNOG" id="ENOG502TJIW">
    <property type="taxonomic scope" value="Eukaryota"/>
</dbReference>
<organism evidence="3">
    <name type="scientific">Caenorhabditis remanei</name>
    <name type="common">Caenorhabditis vulgaris</name>
    <dbReference type="NCBI Taxonomy" id="31234"/>
    <lineage>
        <taxon>Eukaryota</taxon>
        <taxon>Metazoa</taxon>
        <taxon>Ecdysozoa</taxon>
        <taxon>Nematoda</taxon>
        <taxon>Chromadorea</taxon>
        <taxon>Rhabditida</taxon>
        <taxon>Rhabditina</taxon>
        <taxon>Rhabditomorpha</taxon>
        <taxon>Rhabditoidea</taxon>
        <taxon>Rhabditidae</taxon>
        <taxon>Peloderinae</taxon>
        <taxon>Caenorhabditis</taxon>
    </lineage>
</organism>
<dbReference type="InterPro" id="IPR000494">
    <property type="entry name" value="Rcpt_L-dom"/>
</dbReference>
<dbReference type="Proteomes" id="UP000008281">
    <property type="component" value="Unassembled WGS sequence"/>
</dbReference>
<dbReference type="OMA" id="NFFCETY"/>
<dbReference type="SUPFAM" id="SSF52058">
    <property type="entry name" value="L domain-like"/>
    <property type="match status" value="3"/>
</dbReference>
<dbReference type="EMBL" id="DS268547">
    <property type="protein sequence ID" value="EFO88510.1"/>
    <property type="molecule type" value="Genomic_DNA"/>
</dbReference>
<dbReference type="InterPro" id="IPR036941">
    <property type="entry name" value="Rcpt_L-dom_sf"/>
</dbReference>